<feature type="region of interest" description="Disordered" evidence="1">
    <location>
        <begin position="547"/>
        <end position="584"/>
    </location>
</feature>
<dbReference type="Pfam" id="PF00400">
    <property type="entry name" value="WD40"/>
    <property type="match status" value="1"/>
</dbReference>
<dbReference type="InterPro" id="IPR015943">
    <property type="entry name" value="WD40/YVTN_repeat-like_dom_sf"/>
</dbReference>
<sequence>MKTHQILTGACNPGDRTFAVGSVEGIPFTAYASGCNIVILAKNFNRVQIIPGVCHDNIQIRCIDASIDSGKVAAVYEKTVIIFEPTPLVVSEEERSPHDLDYWWVETARLDAEAVVSSMAWNGDGDRLLTAGDFLQLWRLQKNNVDDVKFEIDPESIFQTNNEENVKHSSTWNYGSLIATAGQHDRLVRIWYQNQPLLLPTCGQDALKAAASKNYNFSYIYLAHPQSVTGISWRKTSKYMPRGSVSNMLVTSCMDNICRIWSETILPEDGIVCMQQLDPAASQDSKFRTHRQKTKFIQRFRHMRHSFCARRMTKKFVARTGVSPGGLHFHLSATINGVRDIPLVPSMGSASSGTVQNKQNFVLHWLNNKEMHFTQEAEKIMQELFKIAMEREDVIGAAENNDSGSKMSINKLNKTCSSASLSHVPSATSLSHSDVSQTGSAHSGFKLSVSPSEALDHSIETILNEWHQSSDLLYSIHPVDGSLLVWIADFLDEYTPGAFRQAQVSFSARIPCAIPLGDAMTMSSNVSMYNANTLILKNIFTEVLKTNEEEGKKQARGDHGIERHSEKDEEIEGDAKEEDNEEKN</sequence>
<gene>
    <name evidence="2" type="ORF">LSAA_8411</name>
</gene>
<keyword evidence="3" id="KW-1185">Reference proteome</keyword>
<evidence type="ECO:0000256" key="1">
    <source>
        <dbReference type="SAM" id="MobiDB-lite"/>
    </source>
</evidence>
<dbReference type="GO" id="GO:0007035">
    <property type="term" value="P:vacuolar acidification"/>
    <property type="evidence" value="ECO:0007669"/>
    <property type="project" value="TreeGrafter"/>
</dbReference>
<accession>A0A7R8CSX5</accession>
<dbReference type="InterPro" id="IPR036322">
    <property type="entry name" value="WD40_repeat_dom_sf"/>
</dbReference>
<proteinExistence type="predicted"/>
<dbReference type="Gene3D" id="2.130.10.10">
    <property type="entry name" value="YVTN repeat-like/Quinoprotein amine dehydrogenase"/>
    <property type="match status" value="1"/>
</dbReference>
<dbReference type="InterPro" id="IPR001680">
    <property type="entry name" value="WD40_rpt"/>
</dbReference>
<reference evidence="2" key="1">
    <citation type="submission" date="2021-02" db="EMBL/GenBank/DDBJ databases">
        <authorList>
            <person name="Bekaert M."/>
        </authorList>
    </citation>
    <scope>NUCLEOTIDE SEQUENCE</scope>
    <source>
        <strain evidence="2">IoA-00</strain>
    </source>
</reference>
<evidence type="ECO:0000313" key="3">
    <source>
        <dbReference type="Proteomes" id="UP000675881"/>
    </source>
</evidence>
<feature type="compositionally biased region" description="Acidic residues" evidence="1">
    <location>
        <begin position="568"/>
        <end position="584"/>
    </location>
</feature>
<dbReference type="GO" id="GO:0043291">
    <property type="term" value="C:RAVE complex"/>
    <property type="evidence" value="ECO:0007669"/>
    <property type="project" value="TreeGrafter"/>
</dbReference>
<dbReference type="PANTHER" id="PTHR13950:SF9">
    <property type="entry name" value="RABCONNECTIN-3A"/>
    <property type="match status" value="1"/>
</dbReference>
<organism evidence="2 3">
    <name type="scientific">Lepeophtheirus salmonis</name>
    <name type="common">Salmon louse</name>
    <name type="synonym">Caligus salmonis</name>
    <dbReference type="NCBI Taxonomy" id="72036"/>
    <lineage>
        <taxon>Eukaryota</taxon>
        <taxon>Metazoa</taxon>
        <taxon>Ecdysozoa</taxon>
        <taxon>Arthropoda</taxon>
        <taxon>Crustacea</taxon>
        <taxon>Multicrustacea</taxon>
        <taxon>Hexanauplia</taxon>
        <taxon>Copepoda</taxon>
        <taxon>Siphonostomatoida</taxon>
        <taxon>Caligidae</taxon>
        <taxon>Lepeophtheirus</taxon>
    </lineage>
</organism>
<dbReference type="EMBL" id="HG994583">
    <property type="protein sequence ID" value="CAF2921112.1"/>
    <property type="molecule type" value="Genomic_DNA"/>
</dbReference>
<dbReference type="InterPro" id="IPR052208">
    <property type="entry name" value="DmX-like/RAVE_component"/>
</dbReference>
<dbReference type="SUPFAM" id="SSF50978">
    <property type="entry name" value="WD40 repeat-like"/>
    <property type="match status" value="1"/>
</dbReference>
<feature type="compositionally biased region" description="Basic and acidic residues" evidence="1">
    <location>
        <begin position="547"/>
        <end position="567"/>
    </location>
</feature>
<dbReference type="Proteomes" id="UP000675881">
    <property type="component" value="Chromosome 4"/>
</dbReference>
<dbReference type="AlphaFoldDB" id="A0A7R8CSX5"/>
<evidence type="ECO:0000313" key="2">
    <source>
        <dbReference type="EMBL" id="CAF2921112.1"/>
    </source>
</evidence>
<protein>
    <submittedName>
        <fullName evidence="2">(salmon louse) hypothetical protein</fullName>
    </submittedName>
</protein>
<name>A0A7R8CSX5_LEPSM</name>
<dbReference type="PANTHER" id="PTHR13950">
    <property type="entry name" value="RABCONNECTIN-RELATED"/>
    <property type="match status" value="1"/>
</dbReference>
<dbReference type="SMART" id="SM00320">
    <property type="entry name" value="WD40"/>
    <property type="match status" value="4"/>
</dbReference>
<dbReference type="OrthoDB" id="342131at2759"/>